<dbReference type="GeneID" id="30200731"/>
<dbReference type="AlphaFoldDB" id="A0A1E3P5I8"/>
<dbReference type="EMBL" id="KV454210">
    <property type="protein sequence ID" value="ODQ60504.1"/>
    <property type="molecule type" value="Genomic_DNA"/>
</dbReference>
<organism evidence="2 3">
    <name type="scientific">Wickerhamomyces anomalus (strain ATCC 58044 / CBS 1984 / NCYC 433 / NRRL Y-366-8)</name>
    <name type="common">Yeast</name>
    <name type="synonym">Hansenula anomala</name>
    <dbReference type="NCBI Taxonomy" id="683960"/>
    <lineage>
        <taxon>Eukaryota</taxon>
        <taxon>Fungi</taxon>
        <taxon>Dikarya</taxon>
        <taxon>Ascomycota</taxon>
        <taxon>Saccharomycotina</taxon>
        <taxon>Saccharomycetes</taxon>
        <taxon>Phaffomycetales</taxon>
        <taxon>Wickerhamomycetaceae</taxon>
        <taxon>Wickerhamomyces</taxon>
    </lineage>
</organism>
<dbReference type="PANTHER" id="PTHR43606:SF2">
    <property type="entry name" value="ALKALINE PHOSPHATASE FAMILY PROTEIN (AFU_ORTHOLOGUE AFUA_5G03860)"/>
    <property type="match status" value="1"/>
</dbReference>
<dbReference type="Proteomes" id="UP000094112">
    <property type="component" value="Unassembled WGS sequence"/>
</dbReference>
<evidence type="ECO:0000259" key="1">
    <source>
        <dbReference type="Pfam" id="PF09423"/>
    </source>
</evidence>
<evidence type="ECO:0000313" key="3">
    <source>
        <dbReference type="Proteomes" id="UP000094112"/>
    </source>
</evidence>
<dbReference type="Pfam" id="PF09423">
    <property type="entry name" value="PhoD"/>
    <property type="match status" value="1"/>
</dbReference>
<dbReference type="STRING" id="683960.A0A1E3P5I8"/>
<dbReference type="Gene3D" id="3.60.21.70">
    <property type="entry name" value="PhoD-like phosphatase"/>
    <property type="match status" value="1"/>
</dbReference>
<accession>A0A1E3P5I8</accession>
<dbReference type="PANTHER" id="PTHR43606">
    <property type="entry name" value="PHOSPHATASE, PUTATIVE (AFU_ORTHOLOGUE AFUA_6G08710)-RELATED"/>
    <property type="match status" value="1"/>
</dbReference>
<evidence type="ECO:0000313" key="2">
    <source>
        <dbReference type="EMBL" id="ODQ60504.1"/>
    </source>
</evidence>
<feature type="domain" description="PhoD-like phosphatase metallophosphatase" evidence="1">
    <location>
        <begin position="40"/>
        <end position="165"/>
    </location>
</feature>
<keyword evidence="3" id="KW-1185">Reference proteome</keyword>
<dbReference type="OrthoDB" id="9992270at2759"/>
<gene>
    <name evidence="2" type="ORF">WICANDRAFT_63057</name>
</gene>
<name>A0A1E3P5I8_WICAA</name>
<sequence>MDYTVKLDTTASTANNTYYHQFNTLGDVSVESEGIVEIRGYKFLKRLDETTQAYFEWFPIRPQIKIWRNFEFGKLFQVYMSRHYSRDITNYYHNQEMVERLVNLEDRTMLGDQKEWLEKRLLDNDTVSNFIASQCVVRDIDFTSPETGGLLFPFEEFNQDAWDGCIFN</sequence>
<dbReference type="InterPro" id="IPR038607">
    <property type="entry name" value="PhoD-like_sf"/>
</dbReference>
<proteinExistence type="predicted"/>
<dbReference type="InterPro" id="IPR018946">
    <property type="entry name" value="PhoD-like_MPP"/>
</dbReference>
<protein>
    <recommendedName>
        <fullName evidence="1">PhoD-like phosphatase metallophosphatase domain-containing protein</fullName>
    </recommendedName>
</protein>
<reference evidence="2 3" key="1">
    <citation type="journal article" date="2016" name="Proc. Natl. Acad. Sci. U.S.A.">
        <title>Comparative genomics of biotechnologically important yeasts.</title>
        <authorList>
            <person name="Riley R."/>
            <person name="Haridas S."/>
            <person name="Wolfe K.H."/>
            <person name="Lopes M.R."/>
            <person name="Hittinger C.T."/>
            <person name="Goeker M."/>
            <person name="Salamov A.A."/>
            <person name="Wisecaver J.H."/>
            <person name="Long T.M."/>
            <person name="Calvey C.H."/>
            <person name="Aerts A.L."/>
            <person name="Barry K.W."/>
            <person name="Choi C."/>
            <person name="Clum A."/>
            <person name="Coughlan A.Y."/>
            <person name="Deshpande S."/>
            <person name="Douglass A.P."/>
            <person name="Hanson S.J."/>
            <person name="Klenk H.-P."/>
            <person name="LaButti K.M."/>
            <person name="Lapidus A."/>
            <person name="Lindquist E.A."/>
            <person name="Lipzen A.M."/>
            <person name="Meier-Kolthoff J.P."/>
            <person name="Ohm R.A."/>
            <person name="Otillar R.P."/>
            <person name="Pangilinan J.L."/>
            <person name="Peng Y."/>
            <person name="Rokas A."/>
            <person name="Rosa C.A."/>
            <person name="Scheuner C."/>
            <person name="Sibirny A.A."/>
            <person name="Slot J.C."/>
            <person name="Stielow J.B."/>
            <person name="Sun H."/>
            <person name="Kurtzman C.P."/>
            <person name="Blackwell M."/>
            <person name="Grigoriev I.V."/>
            <person name="Jeffries T.W."/>
        </authorList>
    </citation>
    <scope>NUCLEOTIDE SEQUENCE [LARGE SCALE GENOMIC DNA]</scope>
    <source>
        <strain evidence="3">ATCC 58044 / CBS 1984 / NCYC 433 / NRRL Y-366-8</strain>
    </source>
</reference>
<dbReference type="InterPro" id="IPR052900">
    <property type="entry name" value="Phospholipid_Metab_Enz"/>
</dbReference>
<dbReference type="RefSeq" id="XP_019039711.1">
    <property type="nucleotide sequence ID" value="XM_019183485.1"/>
</dbReference>